<reference evidence="1 2" key="1">
    <citation type="submission" date="2024-01" db="EMBL/GenBank/DDBJ databases">
        <title>A telomere-to-telomere, gap-free genome of sweet tea (Lithocarpus litseifolius).</title>
        <authorList>
            <person name="Zhou J."/>
        </authorList>
    </citation>
    <scope>NUCLEOTIDE SEQUENCE [LARGE SCALE GENOMIC DNA]</scope>
    <source>
        <strain evidence="1">Zhou-2022a</strain>
        <tissue evidence="1">Leaf</tissue>
    </source>
</reference>
<dbReference type="EMBL" id="JAZDWU010000003">
    <property type="protein sequence ID" value="KAL0008511.1"/>
    <property type="molecule type" value="Genomic_DNA"/>
</dbReference>
<name>A0AAW2DIM2_9ROSI</name>
<protein>
    <submittedName>
        <fullName evidence="1">Uncharacterized protein</fullName>
    </submittedName>
</protein>
<proteinExistence type="predicted"/>
<gene>
    <name evidence="1" type="ORF">SO802_010013</name>
</gene>
<organism evidence="1 2">
    <name type="scientific">Lithocarpus litseifolius</name>
    <dbReference type="NCBI Taxonomy" id="425828"/>
    <lineage>
        <taxon>Eukaryota</taxon>
        <taxon>Viridiplantae</taxon>
        <taxon>Streptophyta</taxon>
        <taxon>Embryophyta</taxon>
        <taxon>Tracheophyta</taxon>
        <taxon>Spermatophyta</taxon>
        <taxon>Magnoliopsida</taxon>
        <taxon>eudicotyledons</taxon>
        <taxon>Gunneridae</taxon>
        <taxon>Pentapetalae</taxon>
        <taxon>rosids</taxon>
        <taxon>fabids</taxon>
        <taxon>Fagales</taxon>
        <taxon>Fagaceae</taxon>
        <taxon>Lithocarpus</taxon>
    </lineage>
</organism>
<sequence>KMGSCVTKIEEAKLNKPTRVEVLDEEEGEDWHERDKADYGRSKQFKKLMAEIISMSEDGENATSLSQGPRDG</sequence>
<evidence type="ECO:0000313" key="2">
    <source>
        <dbReference type="Proteomes" id="UP001459277"/>
    </source>
</evidence>
<accession>A0AAW2DIM2</accession>
<evidence type="ECO:0000313" key="1">
    <source>
        <dbReference type="EMBL" id="KAL0008511.1"/>
    </source>
</evidence>
<feature type="non-terminal residue" evidence="1">
    <location>
        <position position="1"/>
    </location>
</feature>
<dbReference type="Proteomes" id="UP001459277">
    <property type="component" value="Unassembled WGS sequence"/>
</dbReference>
<dbReference type="AlphaFoldDB" id="A0AAW2DIM2"/>
<comment type="caution">
    <text evidence="1">The sequence shown here is derived from an EMBL/GenBank/DDBJ whole genome shotgun (WGS) entry which is preliminary data.</text>
</comment>
<keyword evidence="2" id="KW-1185">Reference proteome</keyword>